<dbReference type="InterPro" id="IPR004154">
    <property type="entry name" value="Anticodon-bd"/>
</dbReference>
<evidence type="ECO:0000256" key="7">
    <source>
        <dbReference type="ARBA" id="ARBA00022917"/>
    </source>
</evidence>
<dbReference type="PANTHER" id="PTHR42753">
    <property type="entry name" value="MITOCHONDRIAL RIBOSOME PROTEIN L39/PROLYL-TRNA LIGASE FAMILY MEMBER"/>
    <property type="match status" value="1"/>
</dbReference>
<dbReference type="PROSITE" id="PS50862">
    <property type="entry name" value="AA_TRNA_LIGASE_II"/>
    <property type="match status" value="1"/>
</dbReference>
<dbReference type="RefSeq" id="WP_186996704.1">
    <property type="nucleotide sequence ID" value="NZ_JACOQK010000001.1"/>
</dbReference>
<evidence type="ECO:0000256" key="2">
    <source>
        <dbReference type="ARBA" id="ARBA00011738"/>
    </source>
</evidence>
<comment type="catalytic activity">
    <reaction evidence="9 10">
        <text>tRNA(Pro) + L-proline + ATP = L-prolyl-tRNA(Pro) + AMP + diphosphate</text>
        <dbReference type="Rhea" id="RHEA:14305"/>
        <dbReference type="Rhea" id="RHEA-COMP:9700"/>
        <dbReference type="Rhea" id="RHEA-COMP:9702"/>
        <dbReference type="ChEBI" id="CHEBI:30616"/>
        <dbReference type="ChEBI" id="CHEBI:33019"/>
        <dbReference type="ChEBI" id="CHEBI:60039"/>
        <dbReference type="ChEBI" id="CHEBI:78442"/>
        <dbReference type="ChEBI" id="CHEBI:78532"/>
        <dbReference type="ChEBI" id="CHEBI:456215"/>
        <dbReference type="EC" id="6.1.1.15"/>
    </reaction>
</comment>
<evidence type="ECO:0000313" key="12">
    <source>
        <dbReference type="EMBL" id="MBC5787999.1"/>
    </source>
</evidence>
<dbReference type="InterPro" id="IPR050062">
    <property type="entry name" value="Pro-tRNA_synthetase"/>
</dbReference>
<dbReference type="CDD" id="cd04334">
    <property type="entry name" value="ProRS-INS"/>
    <property type="match status" value="1"/>
</dbReference>
<comment type="caution">
    <text evidence="12">The sequence shown here is derived from an EMBL/GenBank/DDBJ whole genome shotgun (WGS) entry which is preliminary data.</text>
</comment>
<dbReference type="EC" id="6.1.1.15" evidence="10"/>
<gene>
    <name evidence="10" type="primary">proS</name>
    <name evidence="12" type="ORF">H8Z77_08220</name>
</gene>
<dbReference type="PRINTS" id="PR01046">
    <property type="entry name" value="TRNASYNTHPRO"/>
</dbReference>
<dbReference type="Pfam" id="PF04073">
    <property type="entry name" value="tRNA_edit"/>
    <property type="match status" value="1"/>
</dbReference>
<dbReference type="EMBL" id="JACOQK010000001">
    <property type="protein sequence ID" value="MBC5787999.1"/>
    <property type="molecule type" value="Genomic_DNA"/>
</dbReference>
<comment type="subunit">
    <text evidence="2 10">Homodimer.</text>
</comment>
<evidence type="ECO:0000313" key="13">
    <source>
        <dbReference type="Proteomes" id="UP000649151"/>
    </source>
</evidence>
<evidence type="ECO:0000256" key="3">
    <source>
        <dbReference type="ARBA" id="ARBA00022490"/>
    </source>
</evidence>
<evidence type="ECO:0000256" key="10">
    <source>
        <dbReference type="HAMAP-Rule" id="MF_01569"/>
    </source>
</evidence>
<sequence length="569" mass="63457">MLLSQLLGERYREKPSDASIPSHIFMLKGGYIRQVANGIFSLLPPTKRITRKIEEIIRQEMDRIGGQEVLFPVVLPRDLWDESGRYDSVGSELLRFTDRSGAGCVLGMTHEEAAVHLARSEAKSYQKYPFMIYQIQTKFRDEPRARGGLIRVREFTMKDAYSFHTSQEDLERYYKICFEAYERIFARCGVPEVISVTSDSGMMGGAVADEFMLLCDAGEDTIVTCPHCGYRSNMEVAEFEHEAIERPESEIQKVATPGVKTIDELVAFFEGKVPPQQMIKATVFAVENSDRVVIVFIRADYEVNEAKLRRIVGANVFPLTDYSDVDLAFGSLGPYQLNPGKCEVYYDETIAHANDMSCGANEDGYHYTGVCMDRDIKPEKYIDVAKVITGSKCAKCGQELKLSRGVEVGNIFQLGTKYTESMGMTYTDKDGTQKTPIMGCYGIGVGRLAACIIEAHHDENGPIWPYAVAPWQIHICALSNKKMDVMPIAKDLYDKLGGQYEVVLDDRGANAGVQFADADLLGVPIRIVVGVKNAQNGQVEISTRDKSIQEVVDIADVPVKIAEIVEKIK</sequence>
<dbReference type="InterPro" id="IPR002316">
    <property type="entry name" value="Pro-tRNA-ligase_IIa"/>
</dbReference>
<keyword evidence="5 10" id="KW-0547">Nucleotide-binding</keyword>
<organism evidence="12 13">
    <name type="scientific">Clostridium facile</name>
    <dbReference type="NCBI Taxonomy" id="2763035"/>
    <lineage>
        <taxon>Bacteria</taxon>
        <taxon>Bacillati</taxon>
        <taxon>Bacillota</taxon>
        <taxon>Clostridia</taxon>
        <taxon>Eubacteriales</taxon>
        <taxon>Clostridiaceae</taxon>
        <taxon>Clostridium</taxon>
    </lineage>
</organism>
<evidence type="ECO:0000256" key="6">
    <source>
        <dbReference type="ARBA" id="ARBA00022840"/>
    </source>
</evidence>
<keyword evidence="7 10" id="KW-0648">Protein biosynthesis</keyword>
<dbReference type="InterPro" id="IPR007214">
    <property type="entry name" value="YbaK/aa-tRNA-synth-assoc-dom"/>
</dbReference>
<evidence type="ECO:0000256" key="8">
    <source>
        <dbReference type="ARBA" id="ARBA00023146"/>
    </source>
</evidence>
<evidence type="ECO:0000256" key="9">
    <source>
        <dbReference type="ARBA" id="ARBA00047671"/>
    </source>
</evidence>
<dbReference type="PANTHER" id="PTHR42753:SF2">
    <property type="entry name" value="PROLINE--TRNA LIGASE"/>
    <property type="match status" value="1"/>
</dbReference>
<dbReference type="SUPFAM" id="SSF55826">
    <property type="entry name" value="YbaK/ProRS associated domain"/>
    <property type="match status" value="1"/>
</dbReference>
<feature type="domain" description="Aminoacyl-transfer RNA synthetases class-II family profile" evidence="11">
    <location>
        <begin position="48"/>
        <end position="465"/>
    </location>
</feature>
<keyword evidence="8 10" id="KW-0030">Aminoacyl-tRNA synthetase</keyword>
<keyword evidence="4 10" id="KW-0436">Ligase</keyword>
<reference evidence="12 13" key="1">
    <citation type="submission" date="2020-08" db="EMBL/GenBank/DDBJ databases">
        <title>Genome public.</title>
        <authorList>
            <person name="Liu C."/>
            <person name="Sun Q."/>
        </authorList>
    </citation>
    <scope>NUCLEOTIDE SEQUENCE [LARGE SCALE GENOMIC DNA]</scope>
    <source>
        <strain evidence="12 13">NSJ-27</strain>
    </source>
</reference>
<dbReference type="NCBIfam" id="TIGR00409">
    <property type="entry name" value="proS_fam_II"/>
    <property type="match status" value="1"/>
</dbReference>
<evidence type="ECO:0000259" key="11">
    <source>
        <dbReference type="PROSITE" id="PS50862"/>
    </source>
</evidence>
<keyword evidence="3 10" id="KW-0963">Cytoplasm</keyword>
<dbReference type="InterPro" id="IPR002314">
    <property type="entry name" value="aa-tRNA-synt_IIb"/>
</dbReference>
<dbReference type="InterPro" id="IPR006195">
    <property type="entry name" value="aa-tRNA-synth_II"/>
</dbReference>
<dbReference type="CDD" id="cd00861">
    <property type="entry name" value="ProRS_anticodon_short"/>
    <property type="match status" value="1"/>
</dbReference>
<evidence type="ECO:0000256" key="1">
    <source>
        <dbReference type="ARBA" id="ARBA00004496"/>
    </source>
</evidence>
<dbReference type="InterPro" id="IPR045864">
    <property type="entry name" value="aa-tRNA-synth_II/BPL/LPL"/>
</dbReference>
<dbReference type="InterPro" id="IPR036754">
    <property type="entry name" value="YbaK/aa-tRNA-synt-asso_dom_sf"/>
</dbReference>
<accession>A0ABR7IS70</accession>
<keyword evidence="6 10" id="KW-0067">ATP-binding</keyword>
<dbReference type="Pfam" id="PF03129">
    <property type="entry name" value="HGTP_anticodon"/>
    <property type="match status" value="1"/>
</dbReference>
<dbReference type="Proteomes" id="UP000649151">
    <property type="component" value="Unassembled WGS sequence"/>
</dbReference>
<dbReference type="InterPro" id="IPR036621">
    <property type="entry name" value="Anticodon-bd_dom_sf"/>
</dbReference>
<dbReference type="Pfam" id="PF00587">
    <property type="entry name" value="tRNA-synt_2b"/>
    <property type="match status" value="1"/>
</dbReference>
<comment type="similarity">
    <text evidence="10">Belongs to the class-II aminoacyl-tRNA synthetase family. ProS type 1 subfamily.</text>
</comment>
<dbReference type="InterPro" id="IPR004500">
    <property type="entry name" value="Pro-tRNA-synth_IIa_bac-type"/>
</dbReference>
<dbReference type="Gene3D" id="3.40.50.800">
    <property type="entry name" value="Anticodon-binding domain"/>
    <property type="match status" value="1"/>
</dbReference>
<dbReference type="InterPro" id="IPR044140">
    <property type="entry name" value="ProRS_anticodon_short"/>
</dbReference>
<protein>
    <recommendedName>
        <fullName evidence="10">Proline--tRNA ligase</fullName>
        <ecNumber evidence="10">6.1.1.15</ecNumber>
    </recommendedName>
    <alternativeName>
        <fullName evidence="10">Prolyl-tRNA synthetase</fullName>
        <shortName evidence="10">ProRS</shortName>
    </alternativeName>
</protein>
<comment type="function">
    <text evidence="10">Catalyzes the attachment of proline to tRNA(Pro) in a two-step reaction: proline is first activated by ATP to form Pro-AMP and then transferred to the acceptor end of tRNA(Pro). As ProRS can inadvertently accommodate and process non-cognate amino acids such as alanine and cysteine, to avoid such errors it has two additional distinct editing activities against alanine. One activity is designated as 'pretransfer' editing and involves the tRNA(Pro)-independent hydrolysis of activated Ala-AMP. The other activity is designated 'posttransfer' editing and involves deacylation of mischarged Ala-tRNA(Pro). The misacylated Cys-tRNA(Pro) is not edited by ProRS.</text>
</comment>
<name>A0ABR7IS70_9CLOT</name>
<dbReference type="HAMAP" id="MF_01569">
    <property type="entry name" value="Pro_tRNA_synth_type1"/>
    <property type="match status" value="1"/>
</dbReference>
<comment type="domain">
    <text evidence="10">Consists of three domains: the N-terminal catalytic domain, the editing domain and the C-terminal anticodon-binding domain.</text>
</comment>
<dbReference type="SUPFAM" id="SSF52954">
    <property type="entry name" value="Class II aaRS ABD-related"/>
    <property type="match status" value="1"/>
</dbReference>
<dbReference type="GO" id="GO:0004827">
    <property type="term" value="F:proline-tRNA ligase activity"/>
    <property type="evidence" value="ECO:0007669"/>
    <property type="project" value="UniProtKB-EC"/>
</dbReference>
<evidence type="ECO:0000256" key="4">
    <source>
        <dbReference type="ARBA" id="ARBA00022598"/>
    </source>
</evidence>
<dbReference type="InterPro" id="IPR023717">
    <property type="entry name" value="Pro-tRNA-Synthase_IIa_type1"/>
</dbReference>
<proteinExistence type="inferred from homology"/>
<comment type="subcellular location">
    <subcellularLocation>
        <location evidence="1 10">Cytoplasm</location>
    </subcellularLocation>
</comment>
<keyword evidence="13" id="KW-1185">Reference proteome</keyword>
<dbReference type="NCBIfam" id="NF006625">
    <property type="entry name" value="PRK09194.1"/>
    <property type="match status" value="1"/>
</dbReference>
<dbReference type="Gene3D" id="3.30.930.10">
    <property type="entry name" value="Bira Bifunctional Protein, Domain 2"/>
    <property type="match status" value="2"/>
</dbReference>
<dbReference type="SUPFAM" id="SSF55681">
    <property type="entry name" value="Class II aaRS and biotin synthetases"/>
    <property type="match status" value="1"/>
</dbReference>
<evidence type="ECO:0000256" key="5">
    <source>
        <dbReference type="ARBA" id="ARBA00022741"/>
    </source>
</evidence>